<protein>
    <submittedName>
        <fullName evidence="1">Methyltransferase domain-containing protein</fullName>
    </submittedName>
</protein>
<dbReference type="PANTHER" id="PTHR43861">
    <property type="entry name" value="TRANS-ACONITATE 2-METHYLTRANSFERASE-RELATED"/>
    <property type="match status" value="1"/>
</dbReference>
<proteinExistence type="predicted"/>
<dbReference type="Pfam" id="PF13489">
    <property type="entry name" value="Methyltransf_23"/>
    <property type="match status" value="1"/>
</dbReference>
<gene>
    <name evidence="1" type="ORF">KPL78_09465</name>
</gene>
<evidence type="ECO:0000313" key="1">
    <source>
        <dbReference type="EMBL" id="MBW6398073.1"/>
    </source>
</evidence>
<dbReference type="SUPFAM" id="SSF53335">
    <property type="entry name" value="S-adenosyl-L-methionine-dependent methyltransferases"/>
    <property type="match status" value="1"/>
</dbReference>
<dbReference type="EMBL" id="JAHYBZ010000003">
    <property type="protein sequence ID" value="MBW6398073.1"/>
    <property type="molecule type" value="Genomic_DNA"/>
</dbReference>
<dbReference type="GO" id="GO:0032259">
    <property type="term" value="P:methylation"/>
    <property type="evidence" value="ECO:0007669"/>
    <property type="project" value="UniProtKB-KW"/>
</dbReference>
<dbReference type="PANTHER" id="PTHR43861:SF1">
    <property type="entry name" value="TRANS-ACONITATE 2-METHYLTRANSFERASE"/>
    <property type="match status" value="1"/>
</dbReference>
<dbReference type="GO" id="GO:0008168">
    <property type="term" value="F:methyltransferase activity"/>
    <property type="evidence" value="ECO:0007669"/>
    <property type="project" value="UniProtKB-KW"/>
</dbReference>
<evidence type="ECO:0000313" key="2">
    <source>
        <dbReference type="Proteomes" id="UP001196565"/>
    </source>
</evidence>
<dbReference type="Gene3D" id="1.10.150.290">
    <property type="entry name" value="S-adenosyl-L-methionine-dependent methyltransferases"/>
    <property type="match status" value="1"/>
</dbReference>
<name>A0ABS7A6Z4_9PROT</name>
<dbReference type="InterPro" id="IPR023149">
    <property type="entry name" value="Trans_acon_MeTrfase_C"/>
</dbReference>
<dbReference type="Proteomes" id="UP001196565">
    <property type="component" value="Unassembled WGS sequence"/>
</dbReference>
<keyword evidence="1" id="KW-0489">Methyltransferase</keyword>
<dbReference type="InterPro" id="IPR029063">
    <property type="entry name" value="SAM-dependent_MTases_sf"/>
</dbReference>
<dbReference type="Gene3D" id="3.40.50.150">
    <property type="entry name" value="Vaccinia Virus protein VP39"/>
    <property type="match status" value="1"/>
</dbReference>
<accession>A0ABS7A6Z4</accession>
<keyword evidence="2" id="KW-1185">Reference proteome</keyword>
<dbReference type="RefSeq" id="WP_219762693.1">
    <property type="nucleotide sequence ID" value="NZ_JAHYBZ010000003.1"/>
</dbReference>
<sequence>MESDRGRQEAAGKTPGTQSTWDAAQYLRFEDERLRPAIDLIGRIMHPAPARVVDLGCGAGNALPLLAARFPAATVTGVDGSAAMLAKAAATGFATEQADIAAWSPAEKVDVLFSNAALQWLGGHDLLFPRLLSAVAPGGVLAVQMPSMHDRPLRAEQDRIARDGPWAGTLSRIVSAPPILAPGDYYDLLRPHVASLDLWVTEYVHMLRGEDPVVQWAMGTSLRPFLDVLTGAERDGFLDAYRAAMRAAYPPRADGVVLLPFRRLFILARLP</sequence>
<comment type="caution">
    <text evidence="1">The sequence shown here is derived from an EMBL/GenBank/DDBJ whole genome shotgun (WGS) entry which is preliminary data.</text>
</comment>
<dbReference type="CDD" id="cd02440">
    <property type="entry name" value="AdoMet_MTases"/>
    <property type="match status" value="1"/>
</dbReference>
<keyword evidence="1" id="KW-0808">Transferase</keyword>
<reference evidence="1 2" key="1">
    <citation type="submission" date="2021-07" db="EMBL/GenBank/DDBJ databases">
        <authorList>
            <person name="So Y."/>
        </authorList>
    </citation>
    <scope>NUCLEOTIDE SEQUENCE [LARGE SCALE GENOMIC DNA]</scope>
    <source>
        <strain evidence="1 2">HJA6</strain>
    </source>
</reference>
<organism evidence="1 2">
    <name type="scientific">Roseomonas alba</name>
    <dbReference type="NCBI Taxonomy" id="2846776"/>
    <lineage>
        <taxon>Bacteria</taxon>
        <taxon>Pseudomonadati</taxon>
        <taxon>Pseudomonadota</taxon>
        <taxon>Alphaproteobacteria</taxon>
        <taxon>Acetobacterales</taxon>
        <taxon>Roseomonadaceae</taxon>
        <taxon>Roseomonas</taxon>
    </lineage>
</organism>